<proteinExistence type="predicted"/>
<evidence type="ECO:0000313" key="2">
    <source>
        <dbReference type="Proteomes" id="UP001234178"/>
    </source>
</evidence>
<organism evidence="1 2">
    <name type="scientific">Daphnia magna</name>
    <dbReference type="NCBI Taxonomy" id="35525"/>
    <lineage>
        <taxon>Eukaryota</taxon>
        <taxon>Metazoa</taxon>
        <taxon>Ecdysozoa</taxon>
        <taxon>Arthropoda</taxon>
        <taxon>Crustacea</taxon>
        <taxon>Branchiopoda</taxon>
        <taxon>Diplostraca</taxon>
        <taxon>Cladocera</taxon>
        <taxon>Anomopoda</taxon>
        <taxon>Daphniidae</taxon>
        <taxon>Daphnia</taxon>
    </lineage>
</organism>
<gene>
    <name evidence="1" type="ORF">OUZ56_002621</name>
</gene>
<comment type="caution">
    <text evidence="1">The sequence shown here is derived from an EMBL/GenBank/DDBJ whole genome shotgun (WGS) entry which is preliminary data.</text>
</comment>
<dbReference type="Proteomes" id="UP001234178">
    <property type="component" value="Unassembled WGS sequence"/>
</dbReference>
<sequence>MARKIMTPRRLHEQLQVKDDNLVDLVADMPRTSRAAEESVLEPVDNHISLWVSQLDRDVKIHAKLHLVMQYPVEIAIKFIDVPPNNLEIKKHTMRTFFTTA</sequence>
<reference evidence="1 2" key="1">
    <citation type="journal article" date="2023" name="Nucleic Acids Res.">
        <title>The hologenome of Daphnia magna reveals possible DNA methylation and microbiome-mediated evolution of the host genome.</title>
        <authorList>
            <person name="Chaturvedi A."/>
            <person name="Li X."/>
            <person name="Dhandapani V."/>
            <person name="Marshall H."/>
            <person name="Kissane S."/>
            <person name="Cuenca-Cambronero M."/>
            <person name="Asole G."/>
            <person name="Calvet F."/>
            <person name="Ruiz-Romero M."/>
            <person name="Marangio P."/>
            <person name="Guigo R."/>
            <person name="Rago D."/>
            <person name="Mirbahai L."/>
            <person name="Eastwood N."/>
            <person name="Colbourne J.K."/>
            <person name="Zhou J."/>
            <person name="Mallon E."/>
            <person name="Orsini L."/>
        </authorList>
    </citation>
    <scope>NUCLEOTIDE SEQUENCE [LARGE SCALE GENOMIC DNA]</scope>
    <source>
        <strain evidence="1">LRV0_1</strain>
    </source>
</reference>
<keyword evidence="2" id="KW-1185">Reference proteome</keyword>
<name>A0ABR0A6P4_9CRUS</name>
<accession>A0ABR0A6P4</accession>
<evidence type="ECO:0000313" key="1">
    <source>
        <dbReference type="EMBL" id="KAK4020664.1"/>
    </source>
</evidence>
<dbReference type="EMBL" id="JAOYFB010000036">
    <property type="protein sequence ID" value="KAK4020664.1"/>
    <property type="molecule type" value="Genomic_DNA"/>
</dbReference>
<protein>
    <submittedName>
        <fullName evidence="1">Uncharacterized protein</fullName>
    </submittedName>
</protein>